<dbReference type="EMBL" id="BRLB01000011">
    <property type="protein sequence ID" value="GKX30783.1"/>
    <property type="molecule type" value="Genomic_DNA"/>
</dbReference>
<dbReference type="PANTHER" id="PTHR46558">
    <property type="entry name" value="TRACRIPTIONAL REGULATORY PROTEIN-RELATED-RELATED"/>
    <property type="match status" value="1"/>
</dbReference>
<keyword evidence="1" id="KW-0238">DNA-binding</keyword>
<dbReference type="SMART" id="SM00530">
    <property type="entry name" value="HTH_XRE"/>
    <property type="match status" value="1"/>
</dbReference>
<dbReference type="Proteomes" id="UP001144256">
    <property type="component" value="Unassembled WGS sequence"/>
</dbReference>
<sequence>MIFERIRNIREDNDLTQSQIAEFLNINQRTYSRYERGEISITVETMCKLADYYGTSLDYLAGRTDKKTPYTPKDLK</sequence>
<evidence type="ECO:0000313" key="3">
    <source>
        <dbReference type="EMBL" id="GKX30783.1"/>
    </source>
</evidence>
<dbReference type="SUPFAM" id="SSF47413">
    <property type="entry name" value="lambda repressor-like DNA-binding domains"/>
    <property type="match status" value="1"/>
</dbReference>
<gene>
    <name evidence="3" type="ORF">SH1V18_32630</name>
</gene>
<dbReference type="CDD" id="cd00093">
    <property type="entry name" value="HTH_XRE"/>
    <property type="match status" value="1"/>
</dbReference>
<proteinExistence type="predicted"/>
<protein>
    <submittedName>
        <fullName evidence="3">Transcriptional regulator</fullName>
    </submittedName>
</protein>
<evidence type="ECO:0000313" key="4">
    <source>
        <dbReference type="Proteomes" id="UP001144256"/>
    </source>
</evidence>
<dbReference type="InterPro" id="IPR001387">
    <property type="entry name" value="Cro/C1-type_HTH"/>
</dbReference>
<dbReference type="PANTHER" id="PTHR46558:SF11">
    <property type="entry name" value="HTH-TYPE TRANSCRIPTIONAL REGULATOR XRE"/>
    <property type="match status" value="1"/>
</dbReference>
<dbReference type="AlphaFoldDB" id="A0A9W6DGT8"/>
<reference evidence="3" key="1">
    <citation type="submission" date="2022-06" db="EMBL/GenBank/DDBJ databases">
        <title>Vallitalea longa sp. nov., an anaerobic bacterium isolated from marine sediment.</title>
        <authorList>
            <person name="Hirano S."/>
            <person name="Terahara T."/>
            <person name="Mori K."/>
            <person name="Hamada M."/>
            <person name="Matsumoto R."/>
            <person name="Kobayashi T."/>
        </authorList>
    </citation>
    <scope>NUCLEOTIDE SEQUENCE</scope>
    <source>
        <strain evidence="3">SH18-1</strain>
    </source>
</reference>
<organism evidence="3 4">
    <name type="scientific">Vallitalea longa</name>
    <dbReference type="NCBI Taxonomy" id="2936439"/>
    <lineage>
        <taxon>Bacteria</taxon>
        <taxon>Bacillati</taxon>
        <taxon>Bacillota</taxon>
        <taxon>Clostridia</taxon>
        <taxon>Lachnospirales</taxon>
        <taxon>Vallitaleaceae</taxon>
        <taxon>Vallitalea</taxon>
    </lineage>
</organism>
<keyword evidence="4" id="KW-1185">Reference proteome</keyword>
<evidence type="ECO:0000256" key="1">
    <source>
        <dbReference type="ARBA" id="ARBA00023125"/>
    </source>
</evidence>
<dbReference type="GO" id="GO:0003677">
    <property type="term" value="F:DNA binding"/>
    <property type="evidence" value="ECO:0007669"/>
    <property type="project" value="UniProtKB-KW"/>
</dbReference>
<evidence type="ECO:0000259" key="2">
    <source>
        <dbReference type="PROSITE" id="PS50943"/>
    </source>
</evidence>
<name>A0A9W6DGT8_9FIRM</name>
<accession>A0A9W6DGT8</accession>
<feature type="domain" description="HTH cro/C1-type" evidence="2">
    <location>
        <begin position="6"/>
        <end position="60"/>
    </location>
</feature>
<dbReference type="InterPro" id="IPR010982">
    <property type="entry name" value="Lambda_DNA-bd_dom_sf"/>
</dbReference>
<dbReference type="PROSITE" id="PS50943">
    <property type="entry name" value="HTH_CROC1"/>
    <property type="match status" value="1"/>
</dbReference>
<comment type="caution">
    <text evidence="3">The sequence shown here is derived from an EMBL/GenBank/DDBJ whole genome shotgun (WGS) entry which is preliminary data.</text>
</comment>
<dbReference type="Pfam" id="PF01381">
    <property type="entry name" value="HTH_3"/>
    <property type="match status" value="1"/>
</dbReference>
<dbReference type="RefSeq" id="WP_281817260.1">
    <property type="nucleotide sequence ID" value="NZ_BRLB01000011.1"/>
</dbReference>
<dbReference type="Gene3D" id="1.10.260.40">
    <property type="entry name" value="lambda repressor-like DNA-binding domains"/>
    <property type="match status" value="1"/>
</dbReference>